<feature type="binding site" evidence="3">
    <location>
        <position position="23"/>
    </location>
    <ligand>
        <name>FAD</name>
        <dbReference type="ChEBI" id="CHEBI:57692"/>
    </ligand>
</feature>
<dbReference type="GO" id="GO:0003904">
    <property type="term" value="F:deoxyribodipyrimidine photo-lyase activity"/>
    <property type="evidence" value="ECO:0007669"/>
    <property type="project" value="TreeGrafter"/>
</dbReference>
<dbReference type="GO" id="GO:0003677">
    <property type="term" value="F:DNA binding"/>
    <property type="evidence" value="ECO:0007669"/>
    <property type="project" value="TreeGrafter"/>
</dbReference>
<feature type="binding site" evidence="3">
    <location>
        <begin position="164"/>
        <end position="166"/>
    </location>
    <ligand>
        <name>FAD</name>
        <dbReference type="ChEBI" id="CHEBI:57692"/>
    </ligand>
</feature>
<dbReference type="Pfam" id="PF03441">
    <property type="entry name" value="FAD_binding_7"/>
    <property type="match status" value="1"/>
</dbReference>
<accession>A0A2S1SK08</accession>
<evidence type="ECO:0000259" key="4">
    <source>
        <dbReference type="Pfam" id="PF03441"/>
    </source>
</evidence>
<feature type="binding site" evidence="3">
    <location>
        <begin position="70"/>
        <end position="77"/>
    </location>
    <ligand>
        <name>FAD</name>
        <dbReference type="ChEBI" id="CHEBI:57692"/>
    </ligand>
</feature>
<keyword evidence="2 3" id="KW-0274">FAD</keyword>
<dbReference type="KEGG" id="fpal:HYN49_13100"/>
<dbReference type="InterPro" id="IPR002081">
    <property type="entry name" value="Cryptochrome/DNA_photolyase_1"/>
</dbReference>
<proteinExistence type="predicted"/>
<dbReference type="RefSeq" id="WP_108904531.1">
    <property type="nucleotide sequence ID" value="NZ_CP029187.1"/>
</dbReference>
<protein>
    <submittedName>
        <fullName evidence="5">Deoxyribodipyrimidine photolyase</fullName>
    </submittedName>
</protein>
<evidence type="ECO:0000256" key="2">
    <source>
        <dbReference type="ARBA" id="ARBA00022827"/>
    </source>
</evidence>
<dbReference type="GO" id="GO:0009416">
    <property type="term" value="P:response to light stimulus"/>
    <property type="evidence" value="ECO:0007669"/>
    <property type="project" value="TreeGrafter"/>
</dbReference>
<keyword evidence="1 3" id="KW-0285">Flavoprotein</keyword>
<dbReference type="Gene3D" id="1.25.40.80">
    <property type="match status" value="1"/>
</dbReference>
<sequence>MASGNSGLRKVIELIEAINPELYSQTRNYTNGVVTGLSPYISRGVISTRYVFEQLLERYDYQSCRKLIQELLWRDYFQRLQQHNQELHTKAIKIDCQGFTRKGIPLAILHGKTGIEAVDEAISNLYLTGRMHNHMRLYVASLCCSVGQCHFSIPGQWLYYHLLDADVASNFGSWQWVSGNITGKAYYANQENINLFTNVIQHDTIIDMPYEELKTIQIPEKLHEICIPELETIFPETMDPVITNNTVLLYTLYNMDPLWHEDFEADRILVLEPGHFKKFPIGENLVRFILSIAVGIKGIQLYRGELNDLVKKYPYVDFVAKEHPLFRHWNVRFDSRDWIVPEITGFYSSFSKYYNECEKKITQYG</sequence>
<dbReference type="PANTHER" id="PTHR11455:SF9">
    <property type="entry name" value="CRYPTOCHROME CIRCADIAN CLOCK 5 ISOFORM X1"/>
    <property type="match status" value="1"/>
</dbReference>
<name>A0A2S1SK08_9FLAO</name>
<dbReference type="AlphaFoldDB" id="A0A2S1SK08"/>
<evidence type="ECO:0000313" key="6">
    <source>
        <dbReference type="Proteomes" id="UP000244937"/>
    </source>
</evidence>
<evidence type="ECO:0000256" key="1">
    <source>
        <dbReference type="ARBA" id="ARBA00022630"/>
    </source>
</evidence>
<evidence type="ECO:0000313" key="5">
    <source>
        <dbReference type="EMBL" id="AWI26754.1"/>
    </source>
</evidence>
<dbReference type="GO" id="GO:0071949">
    <property type="term" value="F:FAD binding"/>
    <property type="evidence" value="ECO:0007669"/>
    <property type="project" value="TreeGrafter"/>
</dbReference>
<gene>
    <name evidence="5" type="ORF">HYN49_13100</name>
</gene>
<organism evidence="5 6">
    <name type="scientific">Flavobacterium pallidum</name>
    <dbReference type="NCBI Taxonomy" id="2172098"/>
    <lineage>
        <taxon>Bacteria</taxon>
        <taxon>Pseudomonadati</taxon>
        <taxon>Bacteroidota</taxon>
        <taxon>Flavobacteriia</taxon>
        <taxon>Flavobacteriales</taxon>
        <taxon>Flavobacteriaceae</taxon>
        <taxon>Flavobacterium</taxon>
    </lineage>
</organism>
<dbReference type="InterPro" id="IPR005101">
    <property type="entry name" value="Cryptochr/Photolyase_FAD-bd"/>
</dbReference>
<feature type="domain" description="Cryptochrome/DNA photolyase FAD-binding" evidence="4">
    <location>
        <begin position="68"/>
        <end position="188"/>
    </location>
</feature>
<feature type="binding site" evidence="3">
    <location>
        <begin position="35"/>
        <end position="38"/>
    </location>
    <ligand>
        <name>FAD</name>
        <dbReference type="ChEBI" id="CHEBI:57692"/>
    </ligand>
</feature>
<comment type="cofactor">
    <cofactor evidence="3">
        <name>FAD</name>
        <dbReference type="ChEBI" id="CHEBI:57692"/>
    </cofactor>
    <text evidence="3">Binds 1 FAD per subunit.</text>
</comment>
<reference evidence="5 6" key="1">
    <citation type="submission" date="2018-05" db="EMBL/GenBank/DDBJ databases">
        <title>Genome sequencing of Flavobacterium sp. HYN0049.</title>
        <authorList>
            <person name="Yi H."/>
            <person name="Baek C."/>
        </authorList>
    </citation>
    <scope>NUCLEOTIDE SEQUENCE [LARGE SCALE GENOMIC DNA]</scope>
    <source>
        <strain evidence="5 6">HYN0049</strain>
    </source>
</reference>
<evidence type="ECO:0000256" key="3">
    <source>
        <dbReference type="PIRSR" id="PIRSR602081-1"/>
    </source>
</evidence>
<dbReference type="OrthoDB" id="9772484at2"/>
<dbReference type="InterPro" id="IPR036134">
    <property type="entry name" value="Crypto/Photolyase_FAD-like_sf"/>
</dbReference>
<dbReference type="PANTHER" id="PTHR11455">
    <property type="entry name" value="CRYPTOCHROME"/>
    <property type="match status" value="1"/>
</dbReference>
<keyword evidence="6" id="KW-1185">Reference proteome</keyword>
<dbReference type="Gene3D" id="1.10.579.10">
    <property type="entry name" value="DNA Cyclobutane Dipyrimidine Photolyase, subunit A, domain 3"/>
    <property type="match status" value="1"/>
</dbReference>
<dbReference type="Proteomes" id="UP000244937">
    <property type="component" value="Chromosome"/>
</dbReference>
<keyword evidence="5" id="KW-0456">Lyase</keyword>
<dbReference type="SUPFAM" id="SSF48173">
    <property type="entry name" value="Cryptochrome/photolyase FAD-binding domain"/>
    <property type="match status" value="1"/>
</dbReference>
<dbReference type="EMBL" id="CP029187">
    <property type="protein sequence ID" value="AWI26754.1"/>
    <property type="molecule type" value="Genomic_DNA"/>
</dbReference>